<feature type="domain" description="Flagellar M-ring N-terminal" evidence="12">
    <location>
        <begin position="54"/>
        <end position="228"/>
    </location>
</feature>
<dbReference type="Proteomes" id="UP000542125">
    <property type="component" value="Unassembled WGS sequence"/>
</dbReference>
<evidence type="ECO:0000259" key="13">
    <source>
        <dbReference type="Pfam" id="PF08345"/>
    </source>
</evidence>
<sequence>MADALDPSLNAPSPARTNPFQEALGRLSNRNRLALLIGIPLLIAIVAATLLWTREPAYRVLFSGLSDQDGGAILTALQAQKIPYKMTDNGSAIMVPPERVHEIRLGLASQGLPRAGNVGFELMDNSRMGLTQFQEQVNYQRALEGELSRSIQSLGSVKSARVHLAIPKPSIFIREQNRPTASVLVQMYPGRLLERAQVAGIVHLVASSVPEMATSAVSVVDQTGALLSSGEMTGSGLDSSQMEYLRAMEQQYTRRIADLLTPIVGGQNVRAQVAIDLDFSRAEQTDEIYKPNTDATQAAIRSRQSSESHDPVPVANGGVPGSLSNTPPGVATAPITGNAATNPTATPARPNAPVPESVKRADTTNYEVDKTVRYVREPVGRVRRISTAVVVNHRSSTVNGAVVNTALTPEELAQIKALVNDAVGFSPDRRDSVSVINIPFNENALEKPEEVAFWQQSEVIGLAREIAIGLIVAIAVLYLILGVIRPAVRQMTAPPPPPEPVVPNYGLNLPPEAGVAGEVEAAEDPLERVRRFARDNPQVVANVIRQWVNDPQSAP</sequence>
<keyword evidence="5 11" id="KW-0812">Transmembrane</keyword>
<evidence type="ECO:0000256" key="5">
    <source>
        <dbReference type="ARBA" id="ARBA00022692"/>
    </source>
</evidence>
<dbReference type="InterPro" id="IPR013556">
    <property type="entry name" value="Flag_M-ring_C"/>
</dbReference>
<accession>A0A7Y9LPA6</accession>
<evidence type="ECO:0000256" key="2">
    <source>
        <dbReference type="ARBA" id="ARBA00004651"/>
    </source>
</evidence>
<dbReference type="PRINTS" id="PR01009">
    <property type="entry name" value="FLGMRINGFLIF"/>
</dbReference>
<feature type="transmembrane region" description="Helical" evidence="11">
    <location>
        <begin position="33"/>
        <end position="52"/>
    </location>
</feature>
<gene>
    <name evidence="14" type="ORF">FHW18_005046</name>
</gene>
<dbReference type="GO" id="GO:0003774">
    <property type="term" value="F:cytoskeletal motor activity"/>
    <property type="evidence" value="ECO:0007669"/>
    <property type="project" value="InterPro"/>
</dbReference>
<dbReference type="RefSeq" id="WP_179590074.1">
    <property type="nucleotide sequence ID" value="NZ_JACBYR010000003.1"/>
</dbReference>
<dbReference type="Pfam" id="PF08345">
    <property type="entry name" value="YscJ_FliF_C"/>
    <property type="match status" value="1"/>
</dbReference>
<dbReference type="InterPro" id="IPR045851">
    <property type="entry name" value="AMP-bd_C_sf"/>
</dbReference>
<evidence type="ECO:0000256" key="11">
    <source>
        <dbReference type="SAM" id="Phobius"/>
    </source>
</evidence>
<dbReference type="GO" id="GO:0009431">
    <property type="term" value="C:bacterial-type flagellum basal body, MS ring"/>
    <property type="evidence" value="ECO:0007669"/>
    <property type="project" value="InterPro"/>
</dbReference>
<keyword evidence="6 11" id="KW-1133">Transmembrane helix</keyword>
<comment type="subcellular location">
    <subcellularLocation>
        <location evidence="1 9">Bacterial flagellum basal body</location>
    </subcellularLocation>
    <subcellularLocation>
        <location evidence="2">Cell membrane</location>
        <topology evidence="2">Multi-pass membrane protein</topology>
    </subcellularLocation>
</comment>
<evidence type="ECO:0000256" key="6">
    <source>
        <dbReference type="ARBA" id="ARBA00022989"/>
    </source>
</evidence>
<name>A0A7Y9LPA6_9BURK</name>
<dbReference type="GO" id="GO:0071973">
    <property type="term" value="P:bacterial-type flagellum-dependent cell motility"/>
    <property type="evidence" value="ECO:0007669"/>
    <property type="project" value="InterPro"/>
</dbReference>
<comment type="function">
    <text evidence="9">The M ring may be actively involved in energy transduction.</text>
</comment>
<comment type="caution">
    <text evidence="14">The sequence shown here is derived from an EMBL/GenBank/DDBJ whole genome shotgun (WGS) entry which is preliminary data.</text>
</comment>
<comment type="similarity">
    <text evidence="3 9">Belongs to the FliF family.</text>
</comment>
<dbReference type="InterPro" id="IPR006182">
    <property type="entry name" value="FliF_N_dom"/>
</dbReference>
<proteinExistence type="inferred from homology"/>
<evidence type="ECO:0000256" key="10">
    <source>
        <dbReference type="SAM" id="MobiDB-lite"/>
    </source>
</evidence>
<feature type="transmembrane region" description="Helical" evidence="11">
    <location>
        <begin position="466"/>
        <end position="484"/>
    </location>
</feature>
<dbReference type="PANTHER" id="PTHR30046">
    <property type="entry name" value="FLAGELLAR M-RING PROTEIN"/>
    <property type="match status" value="1"/>
</dbReference>
<feature type="domain" description="Flagellar M-ring C-terminal" evidence="13">
    <location>
        <begin position="260"/>
        <end position="440"/>
    </location>
</feature>
<dbReference type="NCBIfam" id="TIGR00206">
    <property type="entry name" value="fliF"/>
    <property type="match status" value="1"/>
</dbReference>
<dbReference type="AlphaFoldDB" id="A0A7Y9LPA6"/>
<reference evidence="14 15" key="1">
    <citation type="submission" date="2020-07" db="EMBL/GenBank/DDBJ databases">
        <title>Genomic Encyclopedia of Type Strains, Phase IV (KMG-V): Genome sequencing to study the core and pangenomes of soil and plant-associated prokaryotes.</title>
        <authorList>
            <person name="Whitman W."/>
        </authorList>
    </citation>
    <scope>NUCLEOTIDE SEQUENCE [LARGE SCALE GENOMIC DNA]</scope>
    <source>
        <strain evidence="14 15">SAS40</strain>
    </source>
</reference>
<keyword evidence="4" id="KW-1003">Cell membrane</keyword>
<keyword evidence="15" id="KW-1185">Reference proteome</keyword>
<dbReference type="GO" id="GO:0005886">
    <property type="term" value="C:plasma membrane"/>
    <property type="evidence" value="ECO:0007669"/>
    <property type="project" value="UniProtKB-SubCell"/>
</dbReference>
<evidence type="ECO:0000313" key="15">
    <source>
        <dbReference type="Proteomes" id="UP000542125"/>
    </source>
</evidence>
<evidence type="ECO:0000259" key="12">
    <source>
        <dbReference type="Pfam" id="PF01514"/>
    </source>
</evidence>
<evidence type="ECO:0000256" key="3">
    <source>
        <dbReference type="ARBA" id="ARBA00007971"/>
    </source>
</evidence>
<dbReference type="PIRSF" id="PIRSF004862">
    <property type="entry name" value="FliF"/>
    <property type="match status" value="1"/>
</dbReference>
<protein>
    <recommendedName>
        <fullName evidence="9">Flagellar M-ring protein</fullName>
    </recommendedName>
</protein>
<dbReference type="InterPro" id="IPR000067">
    <property type="entry name" value="FlgMring_FliF"/>
</dbReference>
<dbReference type="EMBL" id="JACBYR010000003">
    <property type="protein sequence ID" value="NYE85727.1"/>
    <property type="molecule type" value="Genomic_DNA"/>
</dbReference>
<evidence type="ECO:0000256" key="7">
    <source>
        <dbReference type="ARBA" id="ARBA00023136"/>
    </source>
</evidence>
<evidence type="ECO:0000256" key="9">
    <source>
        <dbReference type="PIRNR" id="PIRNR004862"/>
    </source>
</evidence>
<evidence type="ECO:0000256" key="8">
    <source>
        <dbReference type="ARBA" id="ARBA00023143"/>
    </source>
</evidence>
<keyword evidence="7 11" id="KW-0472">Membrane</keyword>
<dbReference type="Pfam" id="PF01514">
    <property type="entry name" value="YscJ_FliF"/>
    <property type="match status" value="1"/>
</dbReference>
<evidence type="ECO:0000256" key="4">
    <source>
        <dbReference type="ARBA" id="ARBA00022475"/>
    </source>
</evidence>
<dbReference type="Gene3D" id="3.30.300.30">
    <property type="match status" value="1"/>
</dbReference>
<dbReference type="PANTHER" id="PTHR30046:SF0">
    <property type="entry name" value="FLAGELLAR M-RING PROTEIN"/>
    <property type="match status" value="1"/>
</dbReference>
<keyword evidence="8 9" id="KW-0975">Bacterial flagellum</keyword>
<evidence type="ECO:0000313" key="14">
    <source>
        <dbReference type="EMBL" id="NYE85727.1"/>
    </source>
</evidence>
<feature type="region of interest" description="Disordered" evidence="10">
    <location>
        <begin position="293"/>
        <end position="358"/>
    </location>
</feature>
<organism evidence="14 15">
    <name type="scientific">Pigmentiphaga litoralis</name>
    <dbReference type="NCBI Taxonomy" id="516702"/>
    <lineage>
        <taxon>Bacteria</taxon>
        <taxon>Pseudomonadati</taxon>
        <taxon>Pseudomonadota</taxon>
        <taxon>Betaproteobacteria</taxon>
        <taxon>Burkholderiales</taxon>
        <taxon>Alcaligenaceae</taxon>
        <taxon>Pigmentiphaga</taxon>
    </lineage>
</organism>
<keyword evidence="14" id="KW-0969">Cilium</keyword>
<keyword evidence="14" id="KW-0282">Flagellum</keyword>
<feature type="compositionally biased region" description="Low complexity" evidence="10">
    <location>
        <begin position="331"/>
        <end position="351"/>
    </location>
</feature>
<evidence type="ECO:0000256" key="1">
    <source>
        <dbReference type="ARBA" id="ARBA00004117"/>
    </source>
</evidence>
<keyword evidence="14" id="KW-0966">Cell projection</keyword>
<dbReference type="InterPro" id="IPR043427">
    <property type="entry name" value="YscJ/FliF"/>
</dbReference>